<evidence type="ECO:0000256" key="2">
    <source>
        <dbReference type="SAM" id="MobiDB-lite"/>
    </source>
</evidence>
<reference evidence="4" key="1">
    <citation type="journal article" date="2023" name="bioRxiv">
        <title>Improved chromosome-level genome assembly for marigold (Tagetes erecta).</title>
        <authorList>
            <person name="Jiang F."/>
            <person name="Yuan L."/>
            <person name="Wang S."/>
            <person name="Wang H."/>
            <person name="Xu D."/>
            <person name="Wang A."/>
            <person name="Fan W."/>
        </authorList>
    </citation>
    <scope>NUCLEOTIDE SEQUENCE</scope>
    <source>
        <strain evidence="4">WSJ</strain>
        <tissue evidence="4">Leaf</tissue>
    </source>
</reference>
<sequence length="764" mass="87208">MLLSLLSKRTLRADFRDAYGFTVRPQYLETYKEFDSIYKNEEEERSTKWRIFLQPNSELDQTDSSFEEDVTKSDAEVTEHKTKHVLESIEEENINGDEIPTNDNQTENVTEKVVSEATKTKKPVVRNWAEVRSSLNSIENMMSRRVKNERKGSSEKHLQTIQEVGPTGEDSDEEFKDSEQPNSLQEASAEVNPEPLFPWKELESLVREGVPRDLRGEAWQAFVGVKVRRVENYYQNLSDESDVVLDLTGEKVERAHVPEPCKKQIEKDLPRTFPGHPALNEEGRNSLRRLLLAYARHNPDVGYCQAMNFFAAMLLLMMPEENAFWTLVGMIDDYFDGYFTTDMIESQVDQLVFEDLMRERYPNLVDHFDFMGVEMGWICGPWFLSIFVNIIPWESVLRVWDVILFEGNRAMLLRTALALMELYGPDLGSTIDAGDAITLLQSLVGSTFDSSNLVVTACISFSDVTEDTLHTLRQKHRPDVIAAVQERTKGENLRKSSKGLATKLYSFKKEREPIVRELSIKQGLNDKALDKDSLDLMSPLKRDTSLGMEPTTEMDSLADLQDQVIWLKAELCSMLEDKRSATIRAEELETALTEMAQQDNRRELSARVEDLEDEISEMQQVLDVKKEQEKAMLEVLMRVEQEQKIAEDARIFAERDAAAQRYLVKILEEKYEQAMNSLAQMEKKAVMAESKLKATLQNDSGQVKKAQAGPGNILPESVKDNNTTKKTGLLSFGLGWREKYKGKQSNSESETSDAKSESTGHQES</sequence>
<evidence type="ECO:0000313" key="4">
    <source>
        <dbReference type="EMBL" id="KAK1411836.1"/>
    </source>
</evidence>
<feature type="coiled-coil region" evidence="1">
    <location>
        <begin position="664"/>
        <end position="698"/>
    </location>
</feature>
<evidence type="ECO:0000313" key="5">
    <source>
        <dbReference type="Proteomes" id="UP001229421"/>
    </source>
</evidence>
<name>A0AAD8K010_TARER</name>
<keyword evidence="5" id="KW-1185">Reference proteome</keyword>
<feature type="region of interest" description="Disordered" evidence="2">
    <location>
        <begin position="145"/>
        <end position="193"/>
    </location>
</feature>
<dbReference type="GO" id="GO:0031267">
    <property type="term" value="F:small GTPase binding"/>
    <property type="evidence" value="ECO:0007669"/>
    <property type="project" value="TreeGrafter"/>
</dbReference>
<feature type="domain" description="Rab-GAP TBC" evidence="3">
    <location>
        <begin position="209"/>
        <end position="407"/>
    </location>
</feature>
<feature type="region of interest" description="Disordered" evidence="2">
    <location>
        <begin position="60"/>
        <end position="79"/>
    </location>
</feature>
<dbReference type="AlphaFoldDB" id="A0AAD8K010"/>
<evidence type="ECO:0000259" key="3">
    <source>
        <dbReference type="PROSITE" id="PS50086"/>
    </source>
</evidence>
<feature type="compositionally biased region" description="Basic and acidic residues" evidence="2">
    <location>
        <begin position="69"/>
        <end position="79"/>
    </location>
</feature>
<dbReference type="PANTHER" id="PTHR47219:SF20">
    <property type="entry name" value="TBC1 DOMAIN FAMILY MEMBER 2B"/>
    <property type="match status" value="1"/>
</dbReference>
<dbReference type="Gene3D" id="1.10.472.80">
    <property type="entry name" value="Ypt/Rab-GAP domain of gyp1p, domain 3"/>
    <property type="match status" value="1"/>
</dbReference>
<proteinExistence type="predicted"/>
<dbReference type="InterPro" id="IPR000195">
    <property type="entry name" value="Rab-GAP-TBC_dom"/>
</dbReference>
<accession>A0AAD8K010</accession>
<dbReference type="EMBL" id="JAUHHV010000009">
    <property type="protein sequence ID" value="KAK1411836.1"/>
    <property type="molecule type" value="Genomic_DNA"/>
</dbReference>
<dbReference type="SUPFAM" id="SSF47923">
    <property type="entry name" value="Ypt/Rab-GAP domain of gyp1p"/>
    <property type="match status" value="2"/>
</dbReference>
<feature type="compositionally biased region" description="Basic and acidic residues" evidence="2">
    <location>
        <begin position="752"/>
        <end position="764"/>
    </location>
</feature>
<dbReference type="Proteomes" id="UP001229421">
    <property type="component" value="Unassembled WGS sequence"/>
</dbReference>
<dbReference type="FunFam" id="1.10.8.270:FF:000018">
    <property type="entry name" value="Ypt/Rab-GAP domain of gyp1p superfamily protein"/>
    <property type="match status" value="1"/>
</dbReference>
<dbReference type="SMART" id="SM00164">
    <property type="entry name" value="TBC"/>
    <property type="match status" value="1"/>
</dbReference>
<feature type="compositionally biased region" description="Basic and acidic residues" evidence="2">
    <location>
        <begin position="149"/>
        <end position="158"/>
    </location>
</feature>
<dbReference type="Gene3D" id="1.10.10.750">
    <property type="entry name" value="Ypt/Rab-GAP domain of gyp1p, domain 1"/>
    <property type="match status" value="1"/>
</dbReference>
<dbReference type="GO" id="GO:0005096">
    <property type="term" value="F:GTPase activator activity"/>
    <property type="evidence" value="ECO:0007669"/>
    <property type="project" value="TreeGrafter"/>
</dbReference>
<protein>
    <recommendedName>
        <fullName evidence="3">Rab-GAP TBC domain-containing protein</fullName>
    </recommendedName>
</protein>
<feature type="coiled-coil region" evidence="1">
    <location>
        <begin position="578"/>
        <end position="628"/>
    </location>
</feature>
<feature type="region of interest" description="Disordered" evidence="2">
    <location>
        <begin position="698"/>
        <end position="764"/>
    </location>
</feature>
<dbReference type="InterPro" id="IPR050302">
    <property type="entry name" value="Rab_GAP_TBC_domain"/>
</dbReference>
<keyword evidence="1" id="KW-0175">Coiled coil</keyword>
<organism evidence="4 5">
    <name type="scientific">Tagetes erecta</name>
    <name type="common">African marigold</name>
    <dbReference type="NCBI Taxonomy" id="13708"/>
    <lineage>
        <taxon>Eukaryota</taxon>
        <taxon>Viridiplantae</taxon>
        <taxon>Streptophyta</taxon>
        <taxon>Embryophyta</taxon>
        <taxon>Tracheophyta</taxon>
        <taxon>Spermatophyta</taxon>
        <taxon>Magnoliopsida</taxon>
        <taxon>eudicotyledons</taxon>
        <taxon>Gunneridae</taxon>
        <taxon>Pentapetalae</taxon>
        <taxon>asterids</taxon>
        <taxon>campanulids</taxon>
        <taxon>Asterales</taxon>
        <taxon>Asteraceae</taxon>
        <taxon>Asteroideae</taxon>
        <taxon>Heliantheae alliance</taxon>
        <taxon>Tageteae</taxon>
        <taxon>Tagetes</taxon>
    </lineage>
</organism>
<dbReference type="Pfam" id="PF00566">
    <property type="entry name" value="RabGAP-TBC"/>
    <property type="match status" value="1"/>
</dbReference>
<dbReference type="InterPro" id="IPR035969">
    <property type="entry name" value="Rab-GAP_TBC_sf"/>
</dbReference>
<dbReference type="Gene3D" id="1.10.8.270">
    <property type="entry name" value="putative rabgap domain of human tbc1 domain family member 14 like domains"/>
    <property type="match status" value="1"/>
</dbReference>
<evidence type="ECO:0000256" key="1">
    <source>
        <dbReference type="SAM" id="Coils"/>
    </source>
</evidence>
<dbReference type="FunFam" id="1.10.472.80:FF:000013">
    <property type="entry name" value="TBC1 domain family member 8B"/>
    <property type="match status" value="1"/>
</dbReference>
<comment type="caution">
    <text evidence="4">The sequence shown here is derived from an EMBL/GenBank/DDBJ whole genome shotgun (WGS) entry which is preliminary data.</text>
</comment>
<dbReference type="PANTHER" id="PTHR47219">
    <property type="entry name" value="RAB GTPASE-ACTIVATING PROTEIN 1-LIKE"/>
    <property type="match status" value="1"/>
</dbReference>
<gene>
    <name evidence="4" type="ORF">QVD17_32624</name>
</gene>
<dbReference type="PROSITE" id="PS50086">
    <property type="entry name" value="TBC_RABGAP"/>
    <property type="match status" value="1"/>
</dbReference>